<feature type="transmembrane region" description="Helical" evidence="1">
    <location>
        <begin position="6"/>
        <end position="28"/>
    </location>
</feature>
<keyword evidence="1" id="KW-0812">Transmembrane</keyword>
<feature type="transmembrane region" description="Helical" evidence="1">
    <location>
        <begin position="115"/>
        <end position="135"/>
    </location>
</feature>
<sequence length="201" mass="23588">MSLLGMLMSAMIVYMLHDNSYYMVIRIFRKERGTKRLPDVIHYFDIQRIALTYFLHYGWRSNELFLYEDAEELRGGRISVFFLQLFHPALYWLFAIIMTMIGSILPGFLQGYVQMMAFFSVNMMILMLIPIPPLAMGNALMSFYASRKYRYQRKQIHFYGQIFLVGLALAMMLLSEDGSLVSYFSHTLAMGVEMLLNLMNR</sequence>
<comment type="caution">
    <text evidence="2">The sequence shown here is derived from an EMBL/GenBank/DDBJ whole genome shotgun (WGS) entry which is preliminary data.</text>
</comment>
<feature type="transmembrane region" description="Helical" evidence="1">
    <location>
        <begin position="156"/>
        <end position="174"/>
    </location>
</feature>
<keyword evidence="1" id="KW-1133">Transmembrane helix</keyword>
<protein>
    <submittedName>
        <fullName evidence="2">Uncharacterized protein</fullName>
    </submittedName>
</protein>
<accession>A0A968G8N3</accession>
<dbReference type="AlphaFoldDB" id="A0A968G8N3"/>
<dbReference type="Proteomes" id="UP000711995">
    <property type="component" value="Unassembled WGS sequence"/>
</dbReference>
<organism evidence="2 3">
    <name type="scientific">Entomospira entomophila</name>
    <dbReference type="NCBI Taxonomy" id="2719988"/>
    <lineage>
        <taxon>Bacteria</taxon>
        <taxon>Pseudomonadati</taxon>
        <taxon>Spirochaetota</taxon>
        <taxon>Spirochaetia</taxon>
        <taxon>Spirochaetales</taxon>
        <taxon>Spirochaetaceae</taxon>
        <taxon>Entomospira</taxon>
    </lineage>
</organism>
<keyword evidence="3" id="KW-1185">Reference proteome</keyword>
<evidence type="ECO:0000313" key="2">
    <source>
        <dbReference type="EMBL" id="NIZ40602.1"/>
    </source>
</evidence>
<feature type="transmembrane region" description="Helical" evidence="1">
    <location>
        <begin position="89"/>
        <end position="109"/>
    </location>
</feature>
<evidence type="ECO:0000256" key="1">
    <source>
        <dbReference type="SAM" id="Phobius"/>
    </source>
</evidence>
<name>A0A968G8N3_9SPIO</name>
<keyword evidence="1" id="KW-0472">Membrane</keyword>
<evidence type="ECO:0000313" key="3">
    <source>
        <dbReference type="Proteomes" id="UP000711995"/>
    </source>
</evidence>
<proteinExistence type="predicted"/>
<gene>
    <name evidence="2" type="ORF">HCT14_03625</name>
</gene>
<dbReference type="RefSeq" id="WP_167700193.1">
    <property type="nucleotide sequence ID" value="NZ_CP118174.1"/>
</dbReference>
<reference evidence="2 3" key="1">
    <citation type="submission" date="2020-03" db="EMBL/GenBank/DDBJ databases">
        <title>Spirochaetal bacteria isolated from arthropods constitute a novel genus Entomospira genus novum within the order Spirochaetales.</title>
        <authorList>
            <person name="Grana-Miraglia L."/>
            <person name="Sikutova S."/>
            <person name="Fingerle V."/>
            <person name="Sing A."/>
            <person name="Castillo-Ramirez S."/>
            <person name="Margos G."/>
            <person name="Rudolf I."/>
        </authorList>
    </citation>
    <scope>NUCLEOTIDE SEQUENCE [LARGE SCALE GENOMIC DNA]</scope>
    <source>
        <strain evidence="2 3">BR193</strain>
    </source>
</reference>
<dbReference type="EMBL" id="JAATLJ010000001">
    <property type="protein sequence ID" value="NIZ40602.1"/>
    <property type="molecule type" value="Genomic_DNA"/>
</dbReference>